<dbReference type="OrthoDB" id="771136at2759"/>
<name>S8ADV4_DACHA</name>
<dbReference type="GO" id="GO:0004190">
    <property type="term" value="F:aspartic-type endopeptidase activity"/>
    <property type="evidence" value="ECO:0007669"/>
    <property type="project" value="UniProtKB-KW"/>
</dbReference>
<reference evidence="15" key="2">
    <citation type="submission" date="2013-04" db="EMBL/GenBank/DDBJ databases">
        <title>Genomic mechanisms accounting for the adaptation to parasitism in nematode-trapping fungi.</title>
        <authorList>
            <person name="Ahren D.G."/>
        </authorList>
    </citation>
    <scope>NUCLEOTIDE SEQUENCE [LARGE SCALE GENOMIC DNA]</scope>
    <source>
        <strain evidence="15">CBS 200.50</strain>
    </source>
</reference>
<dbReference type="SUPFAM" id="SSF50630">
    <property type="entry name" value="Acid proteases"/>
    <property type="match status" value="1"/>
</dbReference>
<evidence type="ECO:0000256" key="12">
    <source>
        <dbReference type="SAM" id="SignalP"/>
    </source>
</evidence>
<dbReference type="PROSITE" id="PS51767">
    <property type="entry name" value="PEPTIDASE_A1"/>
    <property type="match status" value="1"/>
</dbReference>
<evidence type="ECO:0000256" key="3">
    <source>
        <dbReference type="ARBA" id="ARBA00022729"/>
    </source>
</evidence>
<dbReference type="eggNOG" id="KOG1339">
    <property type="taxonomic scope" value="Eukaryota"/>
</dbReference>
<protein>
    <recommendedName>
        <fullName evidence="7">Probable aspartic-type endopeptidase OPSB</fullName>
    </recommendedName>
    <alternativeName>
        <fullName evidence="6">Probable aspartic-type endopeptidase opsB</fullName>
    </alternativeName>
</protein>
<dbReference type="HOGENOM" id="CLU_013253_9_3_1"/>
<gene>
    <name evidence="14" type="ORF">H072_4912</name>
</gene>
<dbReference type="InterPro" id="IPR001969">
    <property type="entry name" value="Aspartic_peptidase_AS"/>
</dbReference>
<dbReference type="InterPro" id="IPR021109">
    <property type="entry name" value="Peptidase_aspartic_dom_sf"/>
</dbReference>
<feature type="active site" evidence="8">
    <location>
        <position position="285"/>
    </location>
</feature>
<dbReference type="PRINTS" id="PR00792">
    <property type="entry name" value="PEPSIN"/>
</dbReference>
<evidence type="ECO:0000256" key="9">
    <source>
        <dbReference type="PIRSR" id="PIRSR601461-2"/>
    </source>
</evidence>
<dbReference type="PROSITE" id="PS00141">
    <property type="entry name" value="ASP_PROTEASE"/>
    <property type="match status" value="1"/>
</dbReference>
<evidence type="ECO:0000256" key="8">
    <source>
        <dbReference type="PIRSR" id="PIRSR601461-1"/>
    </source>
</evidence>
<dbReference type="Gene3D" id="2.40.70.10">
    <property type="entry name" value="Acid Proteases"/>
    <property type="match status" value="2"/>
</dbReference>
<sequence length="487" mass="52501">MRPWLLVLPLFVSTGFSRLVAREGSKVIRVPFSKEKYPSHDVGKRDGVSKTAYQKLDNKRSTKDFLFYANITLGTPEQPLRLHIDTGSSDIWVETPGSEICRTSKNGCSIGGTYDNTTSSTYQYVEGNFAISYVDGQFASGEYAKDTFHIGGVGVSDVQFGIGFKGTSEEGILGIGFEARQSGVTKGQAEYPGLITQMVKQDLINSRAYSIWLNDLNAESGEILFGGIDAGKYDGSLTTIPLSKRTGFDRATDFIISLHGLTITNGDEEPRILMNESRTIPALLDTGASFTYLPQDVANQLVDLVGAQTVSEYKGPAVNCSKRAMDETFRFQFAGTSITVKLRDFIIDATDEPNEDNHILCYFGILGISEGSVLTLGDTFLRSAYVVYDMDNEEISIAQTIFNSTVTNILEIGIGPTAVPSVTRPSRVDSVPVTGTDSAGVSSSDPHSTTSGSPDISNSAAASSSISPLATFLTTFLISSLSFAVFL</sequence>
<keyword evidence="5 10" id="KW-0378">Hydrolase</keyword>
<feature type="signal peptide" evidence="12">
    <location>
        <begin position="1"/>
        <end position="17"/>
    </location>
</feature>
<comment type="similarity">
    <text evidence="1 10">Belongs to the peptidase A1 family.</text>
</comment>
<evidence type="ECO:0000256" key="11">
    <source>
        <dbReference type="SAM" id="MobiDB-lite"/>
    </source>
</evidence>
<evidence type="ECO:0000259" key="13">
    <source>
        <dbReference type="PROSITE" id="PS51767"/>
    </source>
</evidence>
<dbReference type="InterPro" id="IPR001461">
    <property type="entry name" value="Aspartic_peptidase_A1"/>
</dbReference>
<evidence type="ECO:0000313" key="15">
    <source>
        <dbReference type="Proteomes" id="UP000015100"/>
    </source>
</evidence>
<dbReference type="InterPro" id="IPR033121">
    <property type="entry name" value="PEPTIDASE_A1"/>
</dbReference>
<feature type="chain" id="PRO_5004547684" description="Probable aspartic-type endopeptidase OPSB" evidence="12">
    <location>
        <begin position="18"/>
        <end position="487"/>
    </location>
</feature>
<keyword evidence="3 12" id="KW-0732">Signal</keyword>
<evidence type="ECO:0000256" key="5">
    <source>
        <dbReference type="ARBA" id="ARBA00022801"/>
    </source>
</evidence>
<dbReference type="Proteomes" id="UP000015100">
    <property type="component" value="Unassembled WGS sequence"/>
</dbReference>
<dbReference type="EMBL" id="AQGS01000255">
    <property type="protein sequence ID" value="EPS41190.1"/>
    <property type="molecule type" value="Genomic_DNA"/>
</dbReference>
<keyword evidence="4 10" id="KW-0064">Aspartyl protease</keyword>
<evidence type="ECO:0000313" key="14">
    <source>
        <dbReference type="EMBL" id="EPS41190.1"/>
    </source>
</evidence>
<accession>S8ADV4</accession>
<evidence type="ECO:0000256" key="4">
    <source>
        <dbReference type="ARBA" id="ARBA00022750"/>
    </source>
</evidence>
<dbReference type="InterPro" id="IPR033876">
    <property type="entry name" value="SAP-like"/>
</dbReference>
<evidence type="ECO:0000256" key="1">
    <source>
        <dbReference type="ARBA" id="ARBA00007447"/>
    </source>
</evidence>
<dbReference type="FunFam" id="2.40.70.10:FF:000011">
    <property type="entry name" value="Aspartic protease"/>
    <property type="match status" value="1"/>
</dbReference>
<dbReference type="GO" id="GO:0006508">
    <property type="term" value="P:proteolysis"/>
    <property type="evidence" value="ECO:0007669"/>
    <property type="project" value="UniProtKB-KW"/>
</dbReference>
<evidence type="ECO:0000256" key="10">
    <source>
        <dbReference type="RuleBase" id="RU000454"/>
    </source>
</evidence>
<dbReference type="OMA" id="QCYLAIM"/>
<evidence type="ECO:0000256" key="7">
    <source>
        <dbReference type="ARBA" id="ARBA00068059"/>
    </source>
</evidence>
<organism evidence="14 15">
    <name type="scientific">Dactylellina haptotyla (strain CBS 200.50)</name>
    <name type="common">Nematode-trapping fungus</name>
    <name type="synonym">Monacrosporium haptotylum</name>
    <dbReference type="NCBI Taxonomy" id="1284197"/>
    <lineage>
        <taxon>Eukaryota</taxon>
        <taxon>Fungi</taxon>
        <taxon>Dikarya</taxon>
        <taxon>Ascomycota</taxon>
        <taxon>Pezizomycotina</taxon>
        <taxon>Orbiliomycetes</taxon>
        <taxon>Orbiliales</taxon>
        <taxon>Orbiliaceae</taxon>
        <taxon>Dactylellina</taxon>
    </lineage>
</organism>
<dbReference type="PANTHER" id="PTHR47966:SF65">
    <property type="entry name" value="ASPARTIC-TYPE ENDOPEPTIDASE"/>
    <property type="match status" value="1"/>
</dbReference>
<evidence type="ECO:0000256" key="2">
    <source>
        <dbReference type="ARBA" id="ARBA00022670"/>
    </source>
</evidence>
<dbReference type="STRING" id="1284197.S8ADV4"/>
<keyword evidence="9" id="KW-1015">Disulfide bond</keyword>
<keyword evidence="2 10" id="KW-0645">Protease</keyword>
<dbReference type="AlphaFoldDB" id="S8ADV4"/>
<feature type="active site" evidence="8">
    <location>
        <position position="85"/>
    </location>
</feature>
<dbReference type="CDD" id="cd05474">
    <property type="entry name" value="SAP_like"/>
    <property type="match status" value="1"/>
</dbReference>
<dbReference type="Pfam" id="PF00026">
    <property type="entry name" value="Asp"/>
    <property type="match status" value="1"/>
</dbReference>
<feature type="compositionally biased region" description="Low complexity" evidence="11">
    <location>
        <begin position="442"/>
        <end position="457"/>
    </location>
</feature>
<feature type="domain" description="Peptidase A1" evidence="13">
    <location>
        <begin position="67"/>
        <end position="398"/>
    </location>
</feature>
<reference evidence="14 15" key="1">
    <citation type="journal article" date="2013" name="PLoS Genet.">
        <title>Genomic mechanisms accounting for the adaptation to parasitism in nematode-trapping fungi.</title>
        <authorList>
            <person name="Meerupati T."/>
            <person name="Andersson K.M."/>
            <person name="Friman E."/>
            <person name="Kumar D."/>
            <person name="Tunlid A."/>
            <person name="Ahren D."/>
        </authorList>
    </citation>
    <scope>NUCLEOTIDE SEQUENCE [LARGE SCALE GENOMIC DNA]</scope>
    <source>
        <strain evidence="14 15">CBS 200.50</strain>
    </source>
</reference>
<feature type="region of interest" description="Disordered" evidence="11">
    <location>
        <begin position="422"/>
        <end position="457"/>
    </location>
</feature>
<dbReference type="PANTHER" id="PTHR47966">
    <property type="entry name" value="BETA-SITE APP-CLEAVING ENZYME, ISOFORM A-RELATED"/>
    <property type="match status" value="1"/>
</dbReference>
<comment type="caution">
    <text evidence="14">The sequence shown here is derived from an EMBL/GenBank/DDBJ whole genome shotgun (WGS) entry which is preliminary data.</text>
</comment>
<keyword evidence="15" id="KW-1185">Reference proteome</keyword>
<feature type="disulfide bond" evidence="9">
    <location>
        <begin position="320"/>
        <end position="361"/>
    </location>
</feature>
<evidence type="ECO:0000256" key="6">
    <source>
        <dbReference type="ARBA" id="ARBA00067536"/>
    </source>
</evidence>
<proteinExistence type="inferred from homology"/>